<name>A0A915DUW9_9BILA</name>
<feature type="signal peptide" evidence="1">
    <location>
        <begin position="1"/>
        <end position="31"/>
    </location>
</feature>
<dbReference type="AlphaFoldDB" id="A0A915DUW9"/>
<evidence type="ECO:0000313" key="3">
    <source>
        <dbReference type="Proteomes" id="UP000887574"/>
    </source>
</evidence>
<sequence length="363" mass="40708">MRLRKALDCWMVKSIQIFILCMFKFSENVQAVRCINCKNNEKELVCEEECEGDFCVLWKYREMSTDYKIQGCVTGIDRSKLSMGCRTNRVQATLCLCDSNDFCNEDRVQFSTVNTIDQVPLPGLTKCHSFTEASFMAQKQVKKPKYCFSDYCFYTQTNSTTYSGRKETLKSASCGQMPQYNFDLLIGSLWPGTGLFADACYELQTQGKGNSMLGCVCSTDGCNSQAPFHVPSSKLVTCHLVNSYDPSTSNDFCKGQLCLIQKSMVPNYGVQYLKGCISASASDQLKAGYRKVLGVEQWLCSVDFCNFDVSSVNNVKPRSESVQLFKQPIKERKSPKSAYATLNFDNRTGVGGRVKPRICPSTL</sequence>
<evidence type="ECO:0000313" key="4">
    <source>
        <dbReference type="WBParaSite" id="jg23211.1"/>
    </source>
</evidence>
<accession>A0A915DUW9</accession>
<reference evidence="4" key="1">
    <citation type="submission" date="2022-11" db="UniProtKB">
        <authorList>
            <consortium name="WormBaseParasite"/>
        </authorList>
    </citation>
    <scope>IDENTIFICATION</scope>
</reference>
<dbReference type="PANTHER" id="PTHR37433">
    <property type="entry name" value="PROTEIN CBG25136-RELATED"/>
    <property type="match status" value="1"/>
</dbReference>
<evidence type="ECO:0000259" key="2">
    <source>
        <dbReference type="Pfam" id="PF24602"/>
    </source>
</evidence>
<feature type="domain" description="DUF7622" evidence="2">
    <location>
        <begin position="233"/>
        <end position="309"/>
    </location>
</feature>
<dbReference type="Pfam" id="PF24602">
    <property type="entry name" value="DUF7622"/>
    <property type="match status" value="1"/>
</dbReference>
<dbReference type="Proteomes" id="UP000887574">
    <property type="component" value="Unplaced"/>
</dbReference>
<keyword evidence="3" id="KW-1185">Reference proteome</keyword>
<dbReference type="WBParaSite" id="jg23211.1">
    <property type="protein sequence ID" value="jg23211.1"/>
    <property type="gene ID" value="jg23211"/>
</dbReference>
<organism evidence="3 4">
    <name type="scientific">Ditylenchus dipsaci</name>
    <dbReference type="NCBI Taxonomy" id="166011"/>
    <lineage>
        <taxon>Eukaryota</taxon>
        <taxon>Metazoa</taxon>
        <taxon>Ecdysozoa</taxon>
        <taxon>Nematoda</taxon>
        <taxon>Chromadorea</taxon>
        <taxon>Rhabditida</taxon>
        <taxon>Tylenchina</taxon>
        <taxon>Tylenchomorpha</taxon>
        <taxon>Sphaerularioidea</taxon>
        <taxon>Anguinidae</taxon>
        <taxon>Anguininae</taxon>
        <taxon>Ditylenchus</taxon>
    </lineage>
</organism>
<proteinExistence type="predicted"/>
<keyword evidence="1" id="KW-0732">Signal</keyword>
<feature type="chain" id="PRO_5038000858" evidence="1">
    <location>
        <begin position="32"/>
        <end position="363"/>
    </location>
</feature>
<dbReference type="InterPro" id="IPR056039">
    <property type="entry name" value="DUF7622"/>
</dbReference>
<dbReference type="PANTHER" id="PTHR37433:SF20">
    <property type="entry name" value="ACTIVIN_RECP DOMAIN-CONTAINING PROTEIN"/>
    <property type="match status" value="1"/>
</dbReference>
<protein>
    <submittedName>
        <fullName evidence="4">Sodefrin-like factor</fullName>
    </submittedName>
</protein>
<evidence type="ECO:0000256" key="1">
    <source>
        <dbReference type="SAM" id="SignalP"/>
    </source>
</evidence>